<name>A0A8J7SH14_9BACT</name>
<dbReference type="AlphaFoldDB" id="A0A8J7SH14"/>
<dbReference type="EMBL" id="JAENIM010000022">
    <property type="protein sequence ID" value="MBK1790485.1"/>
    <property type="molecule type" value="Genomic_DNA"/>
</dbReference>
<organism evidence="1 2">
    <name type="scientific">Persicirhabdus sediminis</name>
    <dbReference type="NCBI Taxonomy" id="454144"/>
    <lineage>
        <taxon>Bacteria</taxon>
        <taxon>Pseudomonadati</taxon>
        <taxon>Verrucomicrobiota</taxon>
        <taxon>Verrucomicrobiia</taxon>
        <taxon>Verrucomicrobiales</taxon>
        <taxon>Verrucomicrobiaceae</taxon>
        <taxon>Persicirhabdus</taxon>
    </lineage>
</organism>
<proteinExistence type="predicted"/>
<keyword evidence="2" id="KW-1185">Reference proteome</keyword>
<sequence length="532" mass="58512">MNKLTKITPVILTGLLALNSCEEKPAAEINDSEQRIKENTPAQQVDFSPQLAPVISQLDTQGEYFSITNTDGDLEKFCKFLDDFVQTLRQEEEFSDISSQVILVEVMKELGLDNITAKGQSSLNKGDYYHNRTFYQTNGKRTGLLSLMGGGATPYIGPSFAPAGTDLLVEFEINFKQTKDLYQKLAKRMGMAEEAQMTLNQSLTQGAMNLGDILGKFNIRVAMMLDLQADSSWTGPDGTEYPGVEMAMRIDNAAWLWQEYGTDYEAMMMAEEKDGLKIINMGESTDTPMGEITPSLIVDIKNDRLWLVSDIAQLEKYRDDSPKLASSENYLAAMDGIPAKGNALVYISHDFCQQLTMPLVSAIESSLSTNDYVGTYASTTESLLAPLVQWFNKSPHGYTWALANNSDGVLIAANSPMASKGVSVTNGIMASTLTTSVLFTGASTYKDEANKATCELNQEQMQKAIRSWQNIYDKPIGAPVDRDEIFGLNAIMDLPTCPVDNTAYILLDTIPEVGTCYATCPHGHAPENTEGW</sequence>
<accession>A0A8J7SH14</accession>
<protein>
    <submittedName>
        <fullName evidence="1">Uncharacterized protein</fullName>
    </submittedName>
</protein>
<dbReference type="Proteomes" id="UP000624703">
    <property type="component" value="Unassembled WGS sequence"/>
</dbReference>
<dbReference type="RefSeq" id="WP_200310519.1">
    <property type="nucleotide sequence ID" value="NZ_JAENIM010000022.1"/>
</dbReference>
<comment type="caution">
    <text evidence="1">The sequence shown here is derived from an EMBL/GenBank/DDBJ whole genome shotgun (WGS) entry which is preliminary data.</text>
</comment>
<evidence type="ECO:0000313" key="2">
    <source>
        <dbReference type="Proteomes" id="UP000624703"/>
    </source>
</evidence>
<reference evidence="1" key="1">
    <citation type="submission" date="2021-01" db="EMBL/GenBank/DDBJ databases">
        <title>Modified the classification status of verrucomicrobia.</title>
        <authorList>
            <person name="Feng X."/>
        </authorList>
    </citation>
    <scope>NUCLEOTIDE SEQUENCE</scope>
    <source>
        <strain evidence="1">_KCTC 22039</strain>
    </source>
</reference>
<evidence type="ECO:0000313" key="1">
    <source>
        <dbReference type="EMBL" id="MBK1790485.1"/>
    </source>
</evidence>
<gene>
    <name evidence="1" type="ORF">JIN82_04860</name>
</gene>